<dbReference type="EMBL" id="PGGS01000178">
    <property type="protein sequence ID" value="PNH07469.1"/>
    <property type="molecule type" value="Genomic_DNA"/>
</dbReference>
<dbReference type="InterPro" id="IPR036770">
    <property type="entry name" value="Ankyrin_rpt-contain_sf"/>
</dbReference>
<dbReference type="AlphaFoldDB" id="A0A2J8A4M3"/>
<feature type="non-terminal residue" evidence="1">
    <location>
        <position position="581"/>
    </location>
</feature>
<evidence type="ECO:0008006" key="3">
    <source>
        <dbReference type="Google" id="ProtNLM"/>
    </source>
</evidence>
<proteinExistence type="predicted"/>
<dbReference type="OrthoDB" id="123919at2759"/>
<reference evidence="1 2" key="1">
    <citation type="journal article" date="2017" name="Mol. Biol. Evol.">
        <title>The 4-celled Tetrabaena socialis nuclear genome reveals the essential components for genetic control of cell number at the origin of multicellularity in the volvocine lineage.</title>
        <authorList>
            <person name="Featherston J."/>
            <person name="Arakaki Y."/>
            <person name="Hanschen E.R."/>
            <person name="Ferris P.J."/>
            <person name="Michod R.E."/>
            <person name="Olson B.J.S.C."/>
            <person name="Nozaki H."/>
            <person name="Durand P.M."/>
        </authorList>
    </citation>
    <scope>NUCLEOTIDE SEQUENCE [LARGE SCALE GENOMIC DNA]</scope>
    <source>
        <strain evidence="1 2">NIES-571</strain>
    </source>
</reference>
<dbReference type="Proteomes" id="UP000236333">
    <property type="component" value="Unassembled WGS sequence"/>
</dbReference>
<sequence>MKGPYVLGAAEAVWRRLRAEEALRHGHAAGKEAKALDSSIWSDLAVELQLRILGMLPPNYIAFSPSPPNEFHRKWGVPSATSALTYDKRKQLLCLIAASGSVANLMSAEEGAGLLLREEVVEAAAAAGQREVCRWLVRQVGVPWGNSLDAAAGTGRQAMCNWLLAQGCKGDFMSAAIAAARGGHVSLMDWLLALLPDHSQLQASEHWPLLQLLGAVAEGCDLATLIRMHQQLTLGGGGLQLQRQEGQQQANGGDAGKVVACAAGSLTPCWQAKVEWLLDLGYPAIPWNPFVPPGSTSGEARYCPDALLGRLAWLRQRGFPVGRGQYESAASEAARAGNMAVLNTMFPRDGQAWGPDVEADEDYWIMLGQDDSLPTSRAAAEGRVDVLELLSSRGFRMDRECMADLAAYRGHVNVLMWMEEKGFGRFIRTGHMAFVSVQSGSLETVTWLYEHGCPPRLPDVQRPQDIYEVAVPSGCVDMLEWLVTQGLAKVPGRAFWWACVHGDLNMLRCLVRLCLPWQPAGNDLTNVAGCTLCPPAMVPHLLEAGCPVDYEQALAAALRRGTTVGAKFHYLTDGNEVIAHL</sequence>
<protein>
    <recommendedName>
        <fullName evidence="3">Ankyrin repeat domain-containing protein</fullName>
    </recommendedName>
</protein>
<dbReference type="GO" id="GO:0030149">
    <property type="term" value="P:sphingolipid catabolic process"/>
    <property type="evidence" value="ECO:0007669"/>
    <property type="project" value="TreeGrafter"/>
</dbReference>
<name>A0A2J8A4M3_9CHLO</name>
<dbReference type="GO" id="GO:0016020">
    <property type="term" value="C:membrane"/>
    <property type="evidence" value="ECO:0007669"/>
    <property type="project" value="TreeGrafter"/>
</dbReference>
<dbReference type="GO" id="GO:0005783">
    <property type="term" value="C:endoplasmic reticulum"/>
    <property type="evidence" value="ECO:0007669"/>
    <property type="project" value="TreeGrafter"/>
</dbReference>
<evidence type="ECO:0000313" key="1">
    <source>
        <dbReference type="EMBL" id="PNH07469.1"/>
    </source>
</evidence>
<dbReference type="PANTHER" id="PTHR12393">
    <property type="entry name" value="SPHINGOMYELIN PHOSPHODIESTERASE RELATED"/>
    <property type="match status" value="1"/>
</dbReference>
<organism evidence="1 2">
    <name type="scientific">Tetrabaena socialis</name>
    <dbReference type="NCBI Taxonomy" id="47790"/>
    <lineage>
        <taxon>Eukaryota</taxon>
        <taxon>Viridiplantae</taxon>
        <taxon>Chlorophyta</taxon>
        <taxon>core chlorophytes</taxon>
        <taxon>Chlorophyceae</taxon>
        <taxon>CS clade</taxon>
        <taxon>Chlamydomonadales</taxon>
        <taxon>Tetrabaenaceae</taxon>
        <taxon>Tetrabaena</taxon>
    </lineage>
</organism>
<dbReference type="Gene3D" id="1.25.40.20">
    <property type="entry name" value="Ankyrin repeat-containing domain"/>
    <property type="match status" value="2"/>
</dbReference>
<dbReference type="SUPFAM" id="SSF140860">
    <property type="entry name" value="Pseudo ankyrin repeat-like"/>
    <property type="match status" value="1"/>
</dbReference>
<evidence type="ECO:0000313" key="2">
    <source>
        <dbReference type="Proteomes" id="UP000236333"/>
    </source>
</evidence>
<dbReference type="GO" id="GO:0046513">
    <property type="term" value="P:ceramide biosynthetic process"/>
    <property type="evidence" value="ECO:0007669"/>
    <property type="project" value="TreeGrafter"/>
</dbReference>
<dbReference type="GO" id="GO:0004620">
    <property type="term" value="F:phospholipase activity"/>
    <property type="evidence" value="ECO:0007669"/>
    <property type="project" value="TreeGrafter"/>
</dbReference>
<accession>A0A2J8A4M3</accession>
<dbReference type="GO" id="GO:0071944">
    <property type="term" value="C:cell periphery"/>
    <property type="evidence" value="ECO:0007669"/>
    <property type="project" value="TreeGrafter"/>
</dbReference>
<keyword evidence="2" id="KW-1185">Reference proteome</keyword>
<comment type="caution">
    <text evidence="1">The sequence shown here is derived from an EMBL/GenBank/DDBJ whole genome shotgun (WGS) entry which is preliminary data.</text>
</comment>
<gene>
    <name evidence="1" type="ORF">TSOC_006073</name>
</gene>
<dbReference type="SUPFAM" id="SSF48403">
    <property type="entry name" value="Ankyrin repeat"/>
    <property type="match status" value="1"/>
</dbReference>
<dbReference type="PANTHER" id="PTHR12393:SF6">
    <property type="entry name" value="SPHINGOMYELIN PHOSPHODIESTERASE 2"/>
    <property type="match status" value="1"/>
</dbReference>